<dbReference type="EMBL" id="VUOC01000004">
    <property type="protein sequence ID" value="KAA2239959.1"/>
    <property type="molecule type" value="Genomic_DNA"/>
</dbReference>
<dbReference type="RefSeq" id="WP_149841136.1">
    <property type="nucleotide sequence ID" value="NZ_VUOC01000004.1"/>
</dbReference>
<name>A0A5B2VPE4_9BACT</name>
<accession>A0A5B2VPE4</accession>
<organism evidence="1 2">
    <name type="scientific">Chitinophaga agrisoli</name>
    <dbReference type="NCBI Taxonomy" id="2607653"/>
    <lineage>
        <taxon>Bacteria</taxon>
        <taxon>Pseudomonadati</taxon>
        <taxon>Bacteroidota</taxon>
        <taxon>Chitinophagia</taxon>
        <taxon>Chitinophagales</taxon>
        <taxon>Chitinophagaceae</taxon>
        <taxon>Chitinophaga</taxon>
    </lineage>
</organism>
<evidence type="ECO:0000313" key="1">
    <source>
        <dbReference type="EMBL" id="KAA2239959.1"/>
    </source>
</evidence>
<keyword evidence="2" id="KW-1185">Reference proteome</keyword>
<proteinExistence type="predicted"/>
<reference evidence="1 2" key="2">
    <citation type="submission" date="2019-09" db="EMBL/GenBank/DDBJ databases">
        <authorList>
            <person name="Jin C."/>
        </authorList>
    </citation>
    <scope>NUCLEOTIDE SEQUENCE [LARGE SCALE GENOMIC DNA]</scope>
    <source>
        <strain evidence="1 2">BN140078</strain>
    </source>
</reference>
<evidence type="ECO:0000313" key="2">
    <source>
        <dbReference type="Proteomes" id="UP000324611"/>
    </source>
</evidence>
<sequence>MSKIHYDTVSNAINALRQQGYTLDFNIEDNYVVCDSERLHLDDFAIDDVYRYEGNTDPADEAAVYAISSPKGVKGILVTGYGASSDPLTAGMLEKLRVK</sequence>
<protein>
    <recommendedName>
        <fullName evidence="3">Phosphoribosylpyrophosphate synthetase</fullName>
    </recommendedName>
</protein>
<comment type="caution">
    <text evidence="1">The sequence shown here is derived from an EMBL/GenBank/DDBJ whole genome shotgun (WGS) entry which is preliminary data.</text>
</comment>
<reference evidence="1 2" key="1">
    <citation type="submission" date="2019-09" db="EMBL/GenBank/DDBJ databases">
        <title>Chitinophaga ginsengihumi sp. nov., isolated from soil of ginseng rhizosphere.</title>
        <authorList>
            <person name="Lee J."/>
        </authorList>
    </citation>
    <scope>NUCLEOTIDE SEQUENCE [LARGE SCALE GENOMIC DNA]</scope>
    <source>
        <strain evidence="1 2">BN140078</strain>
    </source>
</reference>
<dbReference type="AlphaFoldDB" id="A0A5B2VPE4"/>
<dbReference type="Proteomes" id="UP000324611">
    <property type="component" value="Unassembled WGS sequence"/>
</dbReference>
<gene>
    <name evidence="1" type="ORF">F0L74_27645</name>
</gene>
<evidence type="ECO:0008006" key="3">
    <source>
        <dbReference type="Google" id="ProtNLM"/>
    </source>
</evidence>